<dbReference type="InterPro" id="IPR011991">
    <property type="entry name" value="ArsR-like_HTH"/>
</dbReference>
<dbReference type="RefSeq" id="WP_166679263.1">
    <property type="nucleotide sequence ID" value="NZ_SODP01000001.1"/>
</dbReference>
<evidence type="ECO:0000256" key="2">
    <source>
        <dbReference type="ARBA" id="ARBA00023125"/>
    </source>
</evidence>
<evidence type="ECO:0000256" key="1">
    <source>
        <dbReference type="ARBA" id="ARBA00023015"/>
    </source>
</evidence>
<dbReference type="CDD" id="cd00090">
    <property type="entry name" value="HTH_ARSR"/>
    <property type="match status" value="1"/>
</dbReference>
<evidence type="ECO:0000313" key="6">
    <source>
        <dbReference type="Proteomes" id="UP000295146"/>
    </source>
</evidence>
<dbReference type="AlphaFoldDB" id="A0A4V6Q9H0"/>
<keyword evidence="2" id="KW-0238">DNA-binding</keyword>
<evidence type="ECO:0000256" key="3">
    <source>
        <dbReference type="ARBA" id="ARBA00023163"/>
    </source>
</evidence>
<dbReference type="SMART" id="SM00418">
    <property type="entry name" value="HTH_ARSR"/>
    <property type="match status" value="1"/>
</dbReference>
<dbReference type="InterPro" id="IPR051081">
    <property type="entry name" value="HTH_MetalResp_TranReg"/>
</dbReference>
<dbReference type="GO" id="GO:0003700">
    <property type="term" value="F:DNA-binding transcription factor activity"/>
    <property type="evidence" value="ECO:0007669"/>
    <property type="project" value="InterPro"/>
</dbReference>
<dbReference type="InterPro" id="IPR001845">
    <property type="entry name" value="HTH_ArsR_DNA-bd_dom"/>
</dbReference>
<keyword evidence="6" id="KW-1185">Reference proteome</keyword>
<feature type="domain" description="HTH arsR-type" evidence="4">
    <location>
        <begin position="1"/>
        <end position="91"/>
    </location>
</feature>
<comment type="caution">
    <text evidence="5">The sequence shown here is derived from an EMBL/GenBank/DDBJ whole genome shotgun (WGS) entry which is preliminary data.</text>
</comment>
<dbReference type="EMBL" id="SODP01000001">
    <property type="protein sequence ID" value="TDW75197.1"/>
    <property type="molecule type" value="Genomic_DNA"/>
</dbReference>
<organism evidence="5 6">
    <name type="scientific">Kribbella pratensis</name>
    <dbReference type="NCBI Taxonomy" id="2512112"/>
    <lineage>
        <taxon>Bacteria</taxon>
        <taxon>Bacillati</taxon>
        <taxon>Actinomycetota</taxon>
        <taxon>Actinomycetes</taxon>
        <taxon>Propionibacteriales</taxon>
        <taxon>Kribbellaceae</taxon>
        <taxon>Kribbella</taxon>
    </lineage>
</organism>
<dbReference type="InterPro" id="IPR036388">
    <property type="entry name" value="WH-like_DNA-bd_sf"/>
</dbReference>
<keyword evidence="3" id="KW-0804">Transcription</keyword>
<dbReference type="InterPro" id="IPR036390">
    <property type="entry name" value="WH_DNA-bd_sf"/>
</dbReference>
<dbReference type="SUPFAM" id="SSF46785">
    <property type="entry name" value="Winged helix' DNA-binding domain"/>
    <property type="match status" value="1"/>
</dbReference>
<dbReference type="Proteomes" id="UP000295146">
    <property type="component" value="Unassembled WGS sequence"/>
</dbReference>
<sequence length="97" mass="10566">MAIEIGAVLTALADASRRRIVTRLAQGPATTGQLAELLPISRPAVSQHLKILQTAEVVRTTLTGRHRWHELNPEPLQSLAAWSLDVVEATNRIPSDV</sequence>
<dbReference type="Pfam" id="PF01022">
    <property type="entry name" value="HTH_5"/>
    <property type="match status" value="1"/>
</dbReference>
<proteinExistence type="predicted"/>
<keyword evidence="1" id="KW-0805">Transcription regulation</keyword>
<protein>
    <submittedName>
        <fullName evidence="5">ArsR family transcriptional regulator</fullName>
    </submittedName>
</protein>
<dbReference type="PROSITE" id="PS50987">
    <property type="entry name" value="HTH_ARSR_2"/>
    <property type="match status" value="1"/>
</dbReference>
<dbReference type="GO" id="GO:0003677">
    <property type="term" value="F:DNA binding"/>
    <property type="evidence" value="ECO:0007669"/>
    <property type="project" value="UniProtKB-KW"/>
</dbReference>
<dbReference type="Gene3D" id="1.10.10.10">
    <property type="entry name" value="Winged helix-like DNA-binding domain superfamily/Winged helix DNA-binding domain"/>
    <property type="match status" value="1"/>
</dbReference>
<dbReference type="PANTHER" id="PTHR33154:SF33">
    <property type="entry name" value="TRANSCRIPTIONAL REPRESSOR SDPR"/>
    <property type="match status" value="1"/>
</dbReference>
<dbReference type="PANTHER" id="PTHR33154">
    <property type="entry name" value="TRANSCRIPTIONAL REGULATOR, ARSR FAMILY"/>
    <property type="match status" value="1"/>
</dbReference>
<evidence type="ECO:0000259" key="4">
    <source>
        <dbReference type="PROSITE" id="PS50987"/>
    </source>
</evidence>
<dbReference type="NCBIfam" id="NF033788">
    <property type="entry name" value="HTH_metalloreg"/>
    <property type="match status" value="1"/>
</dbReference>
<evidence type="ECO:0000313" key="5">
    <source>
        <dbReference type="EMBL" id="TDW75197.1"/>
    </source>
</evidence>
<name>A0A4V6Q9H0_9ACTN</name>
<gene>
    <name evidence="5" type="ORF">EV653_0319</name>
</gene>
<dbReference type="PRINTS" id="PR00778">
    <property type="entry name" value="HTHARSR"/>
</dbReference>
<reference evidence="5 6" key="1">
    <citation type="submission" date="2019-03" db="EMBL/GenBank/DDBJ databases">
        <title>Genomic Encyclopedia of Type Strains, Phase III (KMG-III): the genomes of soil and plant-associated and newly described type strains.</title>
        <authorList>
            <person name="Whitman W."/>
        </authorList>
    </citation>
    <scope>NUCLEOTIDE SEQUENCE [LARGE SCALE GENOMIC DNA]</scope>
    <source>
        <strain evidence="5 6">VKM Ac-2573</strain>
    </source>
</reference>
<accession>A0A4V6Q9H0</accession>